<dbReference type="Pfam" id="PF00072">
    <property type="entry name" value="Response_reg"/>
    <property type="match status" value="1"/>
</dbReference>
<dbReference type="RefSeq" id="WP_009344332.1">
    <property type="nucleotide sequence ID" value="NZ_NBYN01000014.1"/>
</dbReference>
<evidence type="ECO:0000313" key="13">
    <source>
        <dbReference type="Proteomes" id="UP000192997"/>
    </source>
</evidence>
<dbReference type="CDD" id="cd00082">
    <property type="entry name" value="HisKA"/>
    <property type="match status" value="1"/>
</dbReference>
<comment type="similarity">
    <text evidence="2">In the N-terminal section; belongs to the phytochrome family.</text>
</comment>
<proteinExistence type="inferred from homology"/>
<dbReference type="Proteomes" id="UP000192997">
    <property type="component" value="Unassembled WGS sequence"/>
</dbReference>
<feature type="domain" description="Histidine kinase" evidence="10">
    <location>
        <begin position="245"/>
        <end position="466"/>
    </location>
</feature>
<keyword evidence="4 9" id="KW-0597">Phosphoprotein</keyword>
<dbReference type="NCBIfam" id="NF038297">
    <property type="entry name" value="hybrid_HK_HrmK"/>
    <property type="match status" value="1"/>
</dbReference>
<evidence type="ECO:0000256" key="1">
    <source>
        <dbReference type="ARBA" id="ARBA00000085"/>
    </source>
</evidence>
<evidence type="ECO:0000256" key="6">
    <source>
        <dbReference type="ARBA" id="ARBA00022777"/>
    </source>
</evidence>
<dbReference type="PANTHER" id="PTHR43047">
    <property type="entry name" value="TWO-COMPONENT HISTIDINE PROTEIN KINASE"/>
    <property type="match status" value="1"/>
</dbReference>
<feature type="modified residue" description="4-aspartylphosphate" evidence="9">
    <location>
        <position position="554"/>
    </location>
</feature>
<feature type="domain" description="Response regulatory" evidence="11">
    <location>
        <begin position="505"/>
        <end position="621"/>
    </location>
</feature>
<dbReference type="GO" id="GO:0000155">
    <property type="term" value="F:phosphorelay sensor kinase activity"/>
    <property type="evidence" value="ECO:0007669"/>
    <property type="project" value="InterPro"/>
</dbReference>
<dbReference type="FunFam" id="1.10.287.130:FF:000001">
    <property type="entry name" value="Two-component sensor histidine kinase"/>
    <property type="match status" value="1"/>
</dbReference>
<dbReference type="SUPFAM" id="SSF52172">
    <property type="entry name" value="CheY-like"/>
    <property type="match status" value="1"/>
</dbReference>
<dbReference type="SUPFAM" id="SSF55874">
    <property type="entry name" value="ATPase domain of HSP90 chaperone/DNA topoisomerase II/histidine kinase"/>
    <property type="match status" value="1"/>
</dbReference>
<dbReference type="Gene3D" id="1.10.287.130">
    <property type="match status" value="1"/>
</dbReference>
<dbReference type="AlphaFoldDB" id="A0A1X4GAK1"/>
<dbReference type="InterPro" id="IPR036890">
    <property type="entry name" value="HATPase_C_sf"/>
</dbReference>
<dbReference type="PANTHER" id="PTHR43047:SF63">
    <property type="entry name" value="HISTIDINE KINASE"/>
    <property type="match status" value="1"/>
</dbReference>
<evidence type="ECO:0000256" key="5">
    <source>
        <dbReference type="ARBA" id="ARBA00022679"/>
    </source>
</evidence>
<comment type="caution">
    <text evidence="12">The sequence shown here is derived from an EMBL/GenBank/DDBJ whole genome shotgun (WGS) entry which is preliminary data.</text>
</comment>
<dbReference type="InterPro" id="IPR001789">
    <property type="entry name" value="Sig_transdc_resp-reg_receiver"/>
</dbReference>
<dbReference type="EMBL" id="NBYN01000014">
    <property type="protein sequence ID" value="OSO94188.1"/>
    <property type="molecule type" value="Genomic_DNA"/>
</dbReference>
<dbReference type="PROSITE" id="PS50109">
    <property type="entry name" value="HIS_KIN"/>
    <property type="match status" value="1"/>
</dbReference>
<sequence>MYKYSNLPKRNPRIDKTSKLLRTIQQQGYDLWLEKHLNRLQLSLNFCLFTAVNTPLTTGEPNTQEAKIAESQILQTLLNEVYAALNFHGLGIEGLTVYIAECKHQENMARIVLMCNSPTKSPISPPSLSQTTSRWNLESHIGLPDLLEMEKHNPPLAWRFPDDSTNVTKWLIALHPLSDLSGLAKPQFSPLYWRSQFIQKAIKYSWTYLIQTQKIQTLKYSYQSLLQFSYNLEHKNKLKNQFLANTSHEIRTPLTSIIGFTELLLAQGYQAERERHQEYLQIIQSSGKHLLSLINDILDLSKIEANQLEVQWEVVDIPSLCKSVLALVKEKAGDKGLKLQIQISEDVSTLLVDPLRLKQMLLNLLFNAIKFTNVGSVGLRVVIKDSWLRFTVWDTGVGISEEDLSLLFRPYTQLVNTINTQIDKNHGTGLGLIVTKQLAEIHGGSIEVRSQLNQGSEFTIILPLKSHRTTQTLEIQPKQDLELSDKTADHLINTPTKVQPSNYCTVLLVENDINNSELIKTYLNRLGYQIIHVKTAQEMWVNLPRVQPTIILMDLKLPDGNGMNLVSEIRKDPRYQNTPIVAQTAMAMKGDREICLASGFTHYIPKPIDLTNLGAILEKCQTCP</sequence>
<dbReference type="Pfam" id="PF02518">
    <property type="entry name" value="HATPase_c"/>
    <property type="match status" value="1"/>
</dbReference>
<dbReference type="InterPro" id="IPR011006">
    <property type="entry name" value="CheY-like_superfamily"/>
</dbReference>
<accession>A0A1X4GAK1</accession>
<evidence type="ECO:0000256" key="4">
    <source>
        <dbReference type="ARBA" id="ARBA00022553"/>
    </source>
</evidence>
<reference evidence="13" key="1">
    <citation type="submission" date="2017-04" db="EMBL/GenBank/DDBJ databases">
        <authorList>
            <person name="Abreu V.A."/>
            <person name="Popin R.V."/>
            <person name="Rigonato J."/>
            <person name="Andreote A.P."/>
            <person name="Schaker P.C."/>
            <person name="Hoff-Risseti C."/>
            <person name="Alvarenga D.O."/>
            <person name="Varani A.M."/>
            <person name="Fiore M.F."/>
        </authorList>
    </citation>
    <scope>NUCLEOTIDE SEQUENCE [LARGE SCALE GENOMIC DNA]</scope>
    <source>
        <strain evidence="13">CENA303</strain>
    </source>
</reference>
<evidence type="ECO:0000256" key="3">
    <source>
        <dbReference type="ARBA" id="ARBA00012438"/>
    </source>
</evidence>
<dbReference type="EC" id="2.7.13.3" evidence="3"/>
<dbReference type="InterPro" id="IPR003661">
    <property type="entry name" value="HisK_dim/P_dom"/>
</dbReference>
<dbReference type="CDD" id="cd16922">
    <property type="entry name" value="HATPase_EvgS-ArcB-TorS-like"/>
    <property type="match status" value="1"/>
</dbReference>
<dbReference type="SUPFAM" id="SSF47384">
    <property type="entry name" value="Homodimeric domain of signal transducing histidine kinase"/>
    <property type="match status" value="1"/>
</dbReference>
<dbReference type="Gene3D" id="3.40.50.2300">
    <property type="match status" value="1"/>
</dbReference>
<evidence type="ECO:0000313" key="12">
    <source>
        <dbReference type="EMBL" id="OSO94188.1"/>
    </source>
</evidence>
<keyword evidence="5" id="KW-0808">Transferase</keyword>
<dbReference type="GO" id="GO:0009927">
    <property type="term" value="F:histidine phosphotransfer kinase activity"/>
    <property type="evidence" value="ECO:0007669"/>
    <property type="project" value="TreeGrafter"/>
</dbReference>
<dbReference type="PROSITE" id="PS50110">
    <property type="entry name" value="RESPONSE_REGULATORY"/>
    <property type="match status" value="1"/>
</dbReference>
<dbReference type="GO" id="GO:0005886">
    <property type="term" value="C:plasma membrane"/>
    <property type="evidence" value="ECO:0007669"/>
    <property type="project" value="TreeGrafter"/>
</dbReference>
<keyword evidence="6 12" id="KW-0418">Kinase</keyword>
<dbReference type="SMART" id="SM00388">
    <property type="entry name" value="HisKA"/>
    <property type="match status" value="1"/>
</dbReference>
<evidence type="ECO:0000259" key="10">
    <source>
        <dbReference type="PROSITE" id="PS50109"/>
    </source>
</evidence>
<dbReference type="InterPro" id="IPR003594">
    <property type="entry name" value="HATPase_dom"/>
</dbReference>
<evidence type="ECO:0000256" key="9">
    <source>
        <dbReference type="PROSITE-ProRule" id="PRU00169"/>
    </source>
</evidence>
<dbReference type="InterPro" id="IPR004358">
    <property type="entry name" value="Sig_transdc_His_kin-like_C"/>
</dbReference>
<dbReference type="InterPro" id="IPR005467">
    <property type="entry name" value="His_kinase_dom"/>
</dbReference>
<name>A0A1X4GAK1_9CYAN</name>
<evidence type="ECO:0000256" key="8">
    <source>
        <dbReference type="ARBA" id="ARBA00074306"/>
    </source>
</evidence>
<dbReference type="InterPro" id="IPR036097">
    <property type="entry name" value="HisK_dim/P_sf"/>
</dbReference>
<dbReference type="SMART" id="SM00448">
    <property type="entry name" value="REC"/>
    <property type="match status" value="1"/>
</dbReference>
<protein>
    <recommendedName>
        <fullName evidence="8">Circadian input-output histidine kinase CikA</fullName>
        <ecNumber evidence="3">2.7.13.3</ecNumber>
    </recommendedName>
</protein>
<dbReference type="SMART" id="SM00387">
    <property type="entry name" value="HATPase_c"/>
    <property type="match status" value="1"/>
</dbReference>
<evidence type="ECO:0000256" key="2">
    <source>
        <dbReference type="ARBA" id="ARBA00006402"/>
    </source>
</evidence>
<evidence type="ECO:0000259" key="11">
    <source>
        <dbReference type="PROSITE" id="PS50110"/>
    </source>
</evidence>
<dbReference type="FunFam" id="3.30.565.10:FF:000010">
    <property type="entry name" value="Sensor histidine kinase RcsC"/>
    <property type="match status" value="1"/>
</dbReference>
<comment type="catalytic activity">
    <reaction evidence="1">
        <text>ATP + protein L-histidine = ADP + protein N-phospho-L-histidine.</text>
        <dbReference type="EC" id="2.7.13.3"/>
    </reaction>
</comment>
<gene>
    <name evidence="12" type="ORF">B7O87_03190</name>
</gene>
<keyword evidence="7" id="KW-0902">Two-component regulatory system</keyword>
<dbReference type="Pfam" id="PF00512">
    <property type="entry name" value="HisKA"/>
    <property type="match status" value="1"/>
</dbReference>
<dbReference type="Gene3D" id="3.30.565.10">
    <property type="entry name" value="Histidine kinase-like ATPase, C-terminal domain"/>
    <property type="match status" value="1"/>
</dbReference>
<organism evidence="12 13">
    <name type="scientific">Cylindrospermopsis raciborskii CENA303</name>
    <dbReference type="NCBI Taxonomy" id="1170769"/>
    <lineage>
        <taxon>Bacteria</taxon>
        <taxon>Bacillati</taxon>
        <taxon>Cyanobacteriota</taxon>
        <taxon>Cyanophyceae</taxon>
        <taxon>Nostocales</taxon>
        <taxon>Aphanizomenonaceae</taxon>
        <taxon>Cylindrospermopsis</taxon>
    </lineage>
</organism>
<evidence type="ECO:0000256" key="7">
    <source>
        <dbReference type="ARBA" id="ARBA00023012"/>
    </source>
</evidence>
<dbReference type="PRINTS" id="PR00344">
    <property type="entry name" value="BCTRLSENSOR"/>
</dbReference>